<organism evidence="1">
    <name type="scientific">Graphocephala atropunctata</name>
    <dbReference type="NCBI Taxonomy" id="36148"/>
    <lineage>
        <taxon>Eukaryota</taxon>
        <taxon>Metazoa</taxon>
        <taxon>Ecdysozoa</taxon>
        <taxon>Arthropoda</taxon>
        <taxon>Hexapoda</taxon>
        <taxon>Insecta</taxon>
        <taxon>Pterygota</taxon>
        <taxon>Neoptera</taxon>
        <taxon>Paraneoptera</taxon>
        <taxon>Hemiptera</taxon>
        <taxon>Auchenorrhyncha</taxon>
        <taxon>Membracoidea</taxon>
        <taxon>Cicadellidae</taxon>
        <taxon>Cicadellinae</taxon>
        <taxon>Cicadellini</taxon>
        <taxon>Graphocephala</taxon>
    </lineage>
</organism>
<evidence type="ECO:0000313" key="1">
    <source>
        <dbReference type="EMBL" id="JAT09541.1"/>
    </source>
</evidence>
<dbReference type="EMBL" id="GEBQ01000966">
    <property type="protein sequence ID" value="JAT39011.1"/>
    <property type="molecule type" value="Transcribed_RNA"/>
</dbReference>
<dbReference type="EMBL" id="GEBQ01002030">
    <property type="protein sequence ID" value="JAT37947.1"/>
    <property type="molecule type" value="Transcribed_RNA"/>
</dbReference>
<reference evidence="1" key="1">
    <citation type="submission" date="2015-11" db="EMBL/GenBank/DDBJ databases">
        <title>De novo transcriptome assembly of four potential Pierce s Disease insect vectors from Arizona vineyards.</title>
        <authorList>
            <person name="Tassone E.E."/>
        </authorList>
    </citation>
    <scope>NUCLEOTIDE SEQUENCE</scope>
</reference>
<gene>
    <name evidence="2" type="ORF">g.23633</name>
    <name evidence="1" type="ORF">g.23635</name>
    <name evidence="3" type="ORF">g.23636</name>
</gene>
<sequence>MILGIVGKAANYCGLQPHQASGIPDGRLKVDQDDLRMPLQQPFVRLLGFPVHDDIRQGRAGIQEGEVPQGRLLSGLQQRVVGVVVLPGIQEVEVSQVRLLGGLPG</sequence>
<evidence type="ECO:0000313" key="2">
    <source>
        <dbReference type="EMBL" id="JAT37947.1"/>
    </source>
</evidence>
<name>A0A1B6KDM0_9HEMI</name>
<dbReference type="AlphaFoldDB" id="A0A1B6KDM0"/>
<accession>A0A1B6KDM0</accession>
<evidence type="ECO:0000313" key="3">
    <source>
        <dbReference type="EMBL" id="JAT39011.1"/>
    </source>
</evidence>
<feature type="non-terminal residue" evidence="1">
    <location>
        <position position="105"/>
    </location>
</feature>
<proteinExistence type="predicted"/>
<protein>
    <submittedName>
        <fullName evidence="1">Uncharacterized protein</fullName>
    </submittedName>
</protein>
<dbReference type="EMBL" id="GEBQ01030436">
    <property type="protein sequence ID" value="JAT09541.1"/>
    <property type="molecule type" value="Transcribed_RNA"/>
</dbReference>